<keyword evidence="4" id="KW-0238">DNA-binding</keyword>
<dbReference type="OrthoDB" id="9771372at2"/>
<dbReference type="PANTHER" id="PTHR32071:SF57">
    <property type="entry name" value="C4-DICARBOXYLATE TRANSPORT TRANSCRIPTIONAL REGULATORY PROTEIN DCTD"/>
    <property type="match status" value="1"/>
</dbReference>
<dbReference type="PROSITE" id="PS50045">
    <property type="entry name" value="SIGMA54_INTERACT_4"/>
    <property type="match status" value="1"/>
</dbReference>
<evidence type="ECO:0000256" key="5">
    <source>
        <dbReference type="ARBA" id="ARBA00023163"/>
    </source>
</evidence>
<dbReference type="PRINTS" id="PR01590">
    <property type="entry name" value="HTHFIS"/>
</dbReference>
<organism evidence="8 9">
    <name type="scientific">Brevibacillus fluminis</name>
    <dbReference type="NCBI Taxonomy" id="511487"/>
    <lineage>
        <taxon>Bacteria</taxon>
        <taxon>Bacillati</taxon>
        <taxon>Bacillota</taxon>
        <taxon>Bacilli</taxon>
        <taxon>Bacillales</taxon>
        <taxon>Paenibacillaceae</taxon>
        <taxon>Brevibacillus</taxon>
    </lineage>
</organism>
<name>A0A3M8DB29_9BACL</name>
<keyword evidence="1" id="KW-0547">Nucleotide-binding</keyword>
<dbReference type="GO" id="GO:0005524">
    <property type="term" value="F:ATP binding"/>
    <property type="evidence" value="ECO:0007669"/>
    <property type="project" value="UniProtKB-KW"/>
</dbReference>
<evidence type="ECO:0000256" key="4">
    <source>
        <dbReference type="ARBA" id="ARBA00023125"/>
    </source>
</evidence>
<comment type="caution">
    <text evidence="8">The sequence shown here is derived from an EMBL/GenBank/DDBJ whole genome shotgun (WGS) entry which is preliminary data.</text>
</comment>
<dbReference type="FunFam" id="3.40.50.300:FF:000006">
    <property type="entry name" value="DNA-binding transcriptional regulator NtrC"/>
    <property type="match status" value="1"/>
</dbReference>
<dbReference type="RefSeq" id="WP_122919798.1">
    <property type="nucleotide sequence ID" value="NZ_RHHQ01000017.1"/>
</dbReference>
<evidence type="ECO:0000313" key="9">
    <source>
        <dbReference type="Proteomes" id="UP000271031"/>
    </source>
</evidence>
<dbReference type="InterPro" id="IPR009057">
    <property type="entry name" value="Homeodomain-like_sf"/>
</dbReference>
<gene>
    <name evidence="8" type="ORF">EDM56_20590</name>
</gene>
<dbReference type="Gene3D" id="3.40.50.300">
    <property type="entry name" value="P-loop containing nucleotide triphosphate hydrolases"/>
    <property type="match status" value="1"/>
</dbReference>
<accession>A0A3M8DB29</accession>
<evidence type="ECO:0000256" key="2">
    <source>
        <dbReference type="ARBA" id="ARBA00022840"/>
    </source>
</evidence>
<dbReference type="PROSITE" id="PS50112">
    <property type="entry name" value="PAS"/>
    <property type="match status" value="1"/>
</dbReference>
<dbReference type="CDD" id="cd00130">
    <property type="entry name" value="PAS"/>
    <property type="match status" value="1"/>
</dbReference>
<dbReference type="InterPro" id="IPR058031">
    <property type="entry name" value="AAA_lid_NorR"/>
</dbReference>
<dbReference type="InterPro" id="IPR002078">
    <property type="entry name" value="Sigma_54_int"/>
</dbReference>
<dbReference type="InterPro" id="IPR025943">
    <property type="entry name" value="Sigma_54_int_dom_ATP-bd_2"/>
</dbReference>
<dbReference type="CDD" id="cd00009">
    <property type="entry name" value="AAA"/>
    <property type="match status" value="1"/>
</dbReference>
<evidence type="ECO:0000256" key="3">
    <source>
        <dbReference type="ARBA" id="ARBA00023015"/>
    </source>
</evidence>
<dbReference type="NCBIfam" id="TIGR00229">
    <property type="entry name" value="sensory_box"/>
    <property type="match status" value="1"/>
</dbReference>
<proteinExistence type="predicted"/>
<dbReference type="Gene3D" id="3.30.450.20">
    <property type="entry name" value="PAS domain"/>
    <property type="match status" value="1"/>
</dbReference>
<dbReference type="Pfam" id="PF00158">
    <property type="entry name" value="Sigma54_activat"/>
    <property type="match status" value="1"/>
</dbReference>
<dbReference type="SMART" id="SM00091">
    <property type="entry name" value="PAS"/>
    <property type="match status" value="1"/>
</dbReference>
<dbReference type="Gene3D" id="1.10.8.60">
    <property type="match status" value="1"/>
</dbReference>
<dbReference type="Pfam" id="PF25601">
    <property type="entry name" value="AAA_lid_14"/>
    <property type="match status" value="1"/>
</dbReference>
<dbReference type="Proteomes" id="UP000271031">
    <property type="component" value="Unassembled WGS sequence"/>
</dbReference>
<dbReference type="PROSITE" id="PS00675">
    <property type="entry name" value="SIGMA54_INTERACT_1"/>
    <property type="match status" value="1"/>
</dbReference>
<feature type="domain" description="Sigma-54 factor interaction" evidence="6">
    <location>
        <begin position="133"/>
        <end position="363"/>
    </location>
</feature>
<evidence type="ECO:0000259" key="7">
    <source>
        <dbReference type="PROSITE" id="PS50112"/>
    </source>
</evidence>
<dbReference type="InterPro" id="IPR013767">
    <property type="entry name" value="PAS_fold"/>
</dbReference>
<protein>
    <submittedName>
        <fullName evidence="8">PAS domain-containing protein</fullName>
    </submittedName>
</protein>
<feature type="domain" description="PAS" evidence="7">
    <location>
        <begin position="5"/>
        <end position="42"/>
    </location>
</feature>
<dbReference type="PROSITE" id="PS00676">
    <property type="entry name" value="SIGMA54_INTERACT_2"/>
    <property type="match status" value="1"/>
</dbReference>
<dbReference type="InterPro" id="IPR002197">
    <property type="entry name" value="HTH_Fis"/>
</dbReference>
<dbReference type="GO" id="GO:0006355">
    <property type="term" value="P:regulation of DNA-templated transcription"/>
    <property type="evidence" value="ECO:0007669"/>
    <property type="project" value="InterPro"/>
</dbReference>
<sequence length="437" mass="49193">MQSILYTHIQAILDASHDGIIAVDKNANIVLVNKIAIEILGLPDKIVGEKISKYIPNSDMLRILSTGKREIGDIATVLNQQIIINRLPIIVEGEIIGAISTFKEITDIQKIEMRIRKKFLESGLEAKYRLEDIAGDSPVFTEIKELARNFAQTDATVLILGESGTGKELFAQGIHLQSQRVNGPFVAVNCAALPGNLLESELFGYEDGAFTGARKGGKQGLFELAHGGTIFLDEIGEMSLPIQALLLRVLQEKKVRRIGGEKIFPVDVRVLAATNRDLEELIEEKLFRSDLYYRLNVLTLEIPPLRERLTDIPALCTSIIHEFNDKTNKKVTGVDAQIYELFQQYHWPGNVRELRNVIERMFLLAQDKTLGIADAQFFKRKAEATKLRVAMQREKKTVQSEEEMIASVLERVHGNKTEAARLLGIDRTTLWRKLKRK</sequence>
<evidence type="ECO:0000256" key="1">
    <source>
        <dbReference type="ARBA" id="ARBA00022741"/>
    </source>
</evidence>
<dbReference type="Pfam" id="PF02954">
    <property type="entry name" value="HTH_8"/>
    <property type="match status" value="1"/>
</dbReference>
<evidence type="ECO:0000259" key="6">
    <source>
        <dbReference type="PROSITE" id="PS50045"/>
    </source>
</evidence>
<dbReference type="PROSITE" id="PS00688">
    <property type="entry name" value="SIGMA54_INTERACT_3"/>
    <property type="match status" value="1"/>
</dbReference>
<keyword evidence="3" id="KW-0805">Transcription regulation</keyword>
<dbReference type="SUPFAM" id="SSF46689">
    <property type="entry name" value="Homeodomain-like"/>
    <property type="match status" value="1"/>
</dbReference>
<keyword evidence="9" id="KW-1185">Reference proteome</keyword>
<evidence type="ECO:0000313" key="8">
    <source>
        <dbReference type="EMBL" id="RNB84515.1"/>
    </source>
</evidence>
<dbReference type="InterPro" id="IPR035965">
    <property type="entry name" value="PAS-like_dom_sf"/>
</dbReference>
<dbReference type="SUPFAM" id="SSF52540">
    <property type="entry name" value="P-loop containing nucleoside triphosphate hydrolases"/>
    <property type="match status" value="1"/>
</dbReference>
<reference evidence="8 9" key="1">
    <citation type="submission" date="2018-10" db="EMBL/GenBank/DDBJ databases">
        <title>Phylogenomics of Brevibacillus.</title>
        <authorList>
            <person name="Dunlap C."/>
        </authorList>
    </citation>
    <scope>NUCLEOTIDE SEQUENCE [LARGE SCALE GENOMIC DNA]</scope>
    <source>
        <strain evidence="8 9">JCM 15716</strain>
    </source>
</reference>
<keyword evidence="5" id="KW-0804">Transcription</keyword>
<dbReference type="PANTHER" id="PTHR32071">
    <property type="entry name" value="TRANSCRIPTIONAL REGULATORY PROTEIN"/>
    <property type="match status" value="1"/>
</dbReference>
<dbReference type="InterPro" id="IPR027417">
    <property type="entry name" value="P-loop_NTPase"/>
</dbReference>
<dbReference type="SMART" id="SM00382">
    <property type="entry name" value="AAA"/>
    <property type="match status" value="1"/>
</dbReference>
<dbReference type="InterPro" id="IPR003593">
    <property type="entry name" value="AAA+_ATPase"/>
</dbReference>
<keyword evidence="2" id="KW-0067">ATP-binding</keyword>
<dbReference type="EMBL" id="RHHQ01000017">
    <property type="protein sequence ID" value="RNB84515.1"/>
    <property type="molecule type" value="Genomic_DNA"/>
</dbReference>
<dbReference type="AlphaFoldDB" id="A0A3M8DB29"/>
<dbReference type="SUPFAM" id="SSF55785">
    <property type="entry name" value="PYP-like sensor domain (PAS domain)"/>
    <property type="match status" value="1"/>
</dbReference>
<dbReference type="GO" id="GO:0043565">
    <property type="term" value="F:sequence-specific DNA binding"/>
    <property type="evidence" value="ECO:0007669"/>
    <property type="project" value="InterPro"/>
</dbReference>
<dbReference type="InterPro" id="IPR025944">
    <property type="entry name" value="Sigma_54_int_dom_CS"/>
</dbReference>
<dbReference type="Gene3D" id="1.10.10.60">
    <property type="entry name" value="Homeodomain-like"/>
    <property type="match status" value="1"/>
</dbReference>
<dbReference type="Pfam" id="PF00989">
    <property type="entry name" value="PAS"/>
    <property type="match status" value="1"/>
</dbReference>
<dbReference type="InterPro" id="IPR025662">
    <property type="entry name" value="Sigma_54_int_dom_ATP-bd_1"/>
</dbReference>
<dbReference type="InterPro" id="IPR000014">
    <property type="entry name" value="PAS"/>
</dbReference>